<dbReference type="OrthoDB" id="8732661at2"/>
<dbReference type="KEGG" id="cbar:PATL70BA_2991"/>
<dbReference type="PANTHER" id="PTHR43825">
    <property type="entry name" value="PYRUVATE DEHYDROGENASE E1 COMPONENT"/>
    <property type="match status" value="1"/>
</dbReference>
<dbReference type="SUPFAM" id="SSF52922">
    <property type="entry name" value="TK C-terminal domain-like"/>
    <property type="match status" value="1"/>
</dbReference>
<dbReference type="InterPro" id="IPR051157">
    <property type="entry name" value="PDH/Transketolase"/>
</dbReference>
<dbReference type="SMART" id="SM00861">
    <property type="entry name" value="Transket_pyr"/>
    <property type="match status" value="1"/>
</dbReference>
<dbReference type="InterPro" id="IPR009014">
    <property type="entry name" value="Transketo_C/PFOR_II"/>
</dbReference>
<protein>
    <submittedName>
        <fullName evidence="5">Putative transketolase C-terminal section</fullName>
        <ecNumber evidence="5">2.2.1.1</ecNumber>
    </submittedName>
</protein>
<dbReference type="AlphaFoldDB" id="A0A3P7PFT5"/>
<evidence type="ECO:0000313" key="5">
    <source>
        <dbReference type="EMBL" id="VDN48903.1"/>
    </source>
</evidence>
<comment type="cofactor">
    <cofactor evidence="1">
        <name>thiamine diphosphate</name>
        <dbReference type="ChEBI" id="CHEBI:58937"/>
    </cofactor>
</comment>
<dbReference type="PANTHER" id="PTHR43825:SF1">
    <property type="entry name" value="TRANSKETOLASE-LIKE PYRIMIDINE-BINDING DOMAIN-CONTAINING PROTEIN"/>
    <property type="match status" value="1"/>
</dbReference>
<dbReference type="Pfam" id="PF02780">
    <property type="entry name" value="Transketolase_C"/>
    <property type="match status" value="1"/>
</dbReference>
<dbReference type="Proteomes" id="UP000279029">
    <property type="component" value="Chromosome"/>
</dbReference>
<dbReference type="GO" id="GO:0004802">
    <property type="term" value="F:transketolase activity"/>
    <property type="evidence" value="ECO:0007669"/>
    <property type="project" value="UniProtKB-EC"/>
</dbReference>
<evidence type="ECO:0000259" key="4">
    <source>
        <dbReference type="SMART" id="SM00861"/>
    </source>
</evidence>
<keyword evidence="5" id="KW-0808">Transferase</keyword>
<keyword evidence="6" id="KW-1185">Reference proteome</keyword>
<dbReference type="FunFam" id="3.40.50.970:FF:000129">
    <property type="entry name" value="Transketolase"/>
    <property type="match status" value="1"/>
</dbReference>
<dbReference type="CDD" id="cd07033">
    <property type="entry name" value="TPP_PYR_DXS_TK_like"/>
    <property type="match status" value="1"/>
</dbReference>
<dbReference type="InterPro" id="IPR005475">
    <property type="entry name" value="Transketolase-like_Pyr-bd"/>
</dbReference>
<evidence type="ECO:0000256" key="2">
    <source>
        <dbReference type="ARBA" id="ARBA00007131"/>
    </source>
</evidence>
<dbReference type="Gene3D" id="3.40.50.920">
    <property type="match status" value="1"/>
</dbReference>
<dbReference type="Pfam" id="PF02779">
    <property type="entry name" value="Transket_pyr"/>
    <property type="match status" value="1"/>
</dbReference>
<gene>
    <name evidence="5" type="ORF">PATL70BA_2991</name>
</gene>
<reference evidence="5 6" key="1">
    <citation type="submission" date="2018-09" db="EMBL/GenBank/DDBJ databases">
        <authorList>
            <person name="Postec A."/>
        </authorList>
    </citation>
    <scope>NUCLEOTIDE SEQUENCE [LARGE SCALE GENOMIC DNA]</scope>
    <source>
        <strain evidence="5">70B-A</strain>
    </source>
</reference>
<dbReference type="SUPFAM" id="SSF52518">
    <property type="entry name" value="Thiamin diphosphate-binding fold (THDP-binding)"/>
    <property type="match status" value="1"/>
</dbReference>
<name>A0A3P7PFT5_9FIRM</name>
<evidence type="ECO:0000256" key="1">
    <source>
        <dbReference type="ARBA" id="ARBA00001964"/>
    </source>
</evidence>
<sequence>MCKIQKEHVKTSRGYDPQPTRQAYGDVLLEMGAERDDFFVIDCDIAKSMKTMAFAEKYPQRHINVGIAEQNAAGVGAGLATLGYKAIVSTYAVFGSMRMLEQIRTSACYPNLNVKVCCSHGGLTPASDGVTHQAIEDMGIYRTVPNIAVMMPADYNATKAMMRALMDYDGPCYIRFTRDSMPNFYEENEEFVIGKGKVLREGRDITIIANGDLLHEAIKATEELIENGVDVELIDMHTIKPLDEELVLKTLAKTGKIITVEDHNILNGLGSAVADILATQGNGIMRKVGLKDCFAESGPYHDLLHKYEMDACYIIKMARELL</sequence>
<comment type="similarity">
    <text evidence="2">Belongs to the transketolase family.</text>
</comment>
<organism evidence="5 6">
    <name type="scientific">Petrocella atlantisensis</name>
    <dbReference type="NCBI Taxonomy" id="2173034"/>
    <lineage>
        <taxon>Bacteria</taxon>
        <taxon>Bacillati</taxon>
        <taxon>Bacillota</taxon>
        <taxon>Clostridia</taxon>
        <taxon>Lachnospirales</taxon>
        <taxon>Vallitaleaceae</taxon>
        <taxon>Petrocella</taxon>
    </lineage>
</organism>
<evidence type="ECO:0000256" key="3">
    <source>
        <dbReference type="ARBA" id="ARBA00023052"/>
    </source>
</evidence>
<accession>A0A3P7PFT5</accession>
<proteinExistence type="inferred from homology"/>
<dbReference type="EC" id="2.2.1.1" evidence="5"/>
<dbReference type="RefSeq" id="WP_125137968.1">
    <property type="nucleotide sequence ID" value="NZ_LR130778.1"/>
</dbReference>
<dbReference type="Gene3D" id="3.40.50.970">
    <property type="match status" value="1"/>
</dbReference>
<feature type="domain" description="Transketolase-like pyrimidine-binding" evidence="4">
    <location>
        <begin position="18"/>
        <end position="183"/>
    </location>
</feature>
<dbReference type="EMBL" id="LR130778">
    <property type="protein sequence ID" value="VDN48903.1"/>
    <property type="molecule type" value="Genomic_DNA"/>
</dbReference>
<evidence type="ECO:0000313" key="6">
    <source>
        <dbReference type="Proteomes" id="UP000279029"/>
    </source>
</evidence>
<dbReference type="InterPro" id="IPR029061">
    <property type="entry name" value="THDP-binding"/>
</dbReference>
<keyword evidence="3" id="KW-0786">Thiamine pyrophosphate</keyword>
<dbReference type="InterPro" id="IPR033248">
    <property type="entry name" value="Transketolase_C"/>
</dbReference>